<dbReference type="Pfam" id="PF05100">
    <property type="entry name" value="Phage_tail_L"/>
    <property type="match status" value="1"/>
</dbReference>
<protein>
    <submittedName>
        <fullName evidence="1">Lambda family phage minor tail protein L</fullName>
    </submittedName>
</protein>
<dbReference type="NCBIfam" id="TIGR01600">
    <property type="entry name" value="phage_tail_L"/>
    <property type="match status" value="1"/>
</dbReference>
<dbReference type="EMBL" id="JBEPNW010000008">
    <property type="protein sequence ID" value="MET3870099.1"/>
    <property type="molecule type" value="Genomic_DNA"/>
</dbReference>
<name>A0ABV2NU90_9HYPH</name>
<organism evidence="1 2">
    <name type="scientific">Methylobacterium radiotolerans</name>
    <dbReference type="NCBI Taxonomy" id="31998"/>
    <lineage>
        <taxon>Bacteria</taxon>
        <taxon>Pseudomonadati</taxon>
        <taxon>Pseudomonadota</taxon>
        <taxon>Alphaproteobacteria</taxon>
        <taxon>Hyphomicrobiales</taxon>
        <taxon>Methylobacteriaceae</taxon>
        <taxon>Methylobacterium</taxon>
    </lineage>
</organism>
<dbReference type="RefSeq" id="WP_209651022.1">
    <property type="nucleotide sequence ID" value="NZ_JBEPNV010000005.1"/>
</dbReference>
<dbReference type="InterPro" id="IPR006487">
    <property type="entry name" value="Phage_lambda_L"/>
</dbReference>
<gene>
    <name evidence="1" type="ORF">ABIC20_007484</name>
</gene>
<keyword evidence="2" id="KW-1185">Reference proteome</keyword>
<sequence length="237" mass="26250">MSSIHATVQSLSPGEQVYLFRLDTTSIGGPVYYFTQSAHPDGQVSFGGVVYTAVDIDFSDYETNGQGSLPQPKIRFANSNEVIQHLVNTWGDELIGCTVQRVRTFAQFLDGGAQADPTAFYGPDTFEVEQLTDENPVYIEFELSASFDQQGRKLPGRQMLRDTCTARYRRFKNGAFSYEKASCPYTGSACFDRNANPVSDPAQDVCGRRLVDCQARFGTNAALPTWSFPGMARVRTQ</sequence>
<evidence type="ECO:0000313" key="2">
    <source>
        <dbReference type="Proteomes" id="UP001549119"/>
    </source>
</evidence>
<accession>A0ABV2NU90</accession>
<reference evidence="1 2" key="1">
    <citation type="submission" date="2024-06" db="EMBL/GenBank/DDBJ databases">
        <title>Genomics of switchgrass bacterial isolates.</title>
        <authorList>
            <person name="Shade A."/>
        </authorList>
    </citation>
    <scope>NUCLEOTIDE SEQUENCE [LARGE SCALE GENOMIC DNA]</scope>
    <source>
        <strain evidence="1 2">PvP084</strain>
    </source>
</reference>
<dbReference type="Proteomes" id="UP001549119">
    <property type="component" value="Unassembled WGS sequence"/>
</dbReference>
<proteinExistence type="predicted"/>
<comment type="caution">
    <text evidence="1">The sequence shown here is derived from an EMBL/GenBank/DDBJ whole genome shotgun (WGS) entry which is preliminary data.</text>
</comment>
<evidence type="ECO:0000313" key="1">
    <source>
        <dbReference type="EMBL" id="MET3870099.1"/>
    </source>
</evidence>